<proteinExistence type="predicted"/>
<dbReference type="EMBL" id="JACOPS010000005">
    <property type="protein sequence ID" value="MBC5728852.1"/>
    <property type="molecule type" value="Genomic_DNA"/>
</dbReference>
<dbReference type="SUPFAM" id="SSF56281">
    <property type="entry name" value="Metallo-hydrolase/oxidoreductase"/>
    <property type="match status" value="1"/>
</dbReference>
<protein>
    <submittedName>
        <fullName evidence="1">MBL fold metallo-hydrolase</fullName>
    </submittedName>
</protein>
<dbReference type="InterPro" id="IPR036866">
    <property type="entry name" value="RibonucZ/Hydroxyglut_hydro"/>
</dbReference>
<organism evidence="1 2">
    <name type="scientific">Ruminococcus intestinalis</name>
    <dbReference type="NCBI Taxonomy" id="2763066"/>
    <lineage>
        <taxon>Bacteria</taxon>
        <taxon>Bacillati</taxon>
        <taxon>Bacillota</taxon>
        <taxon>Clostridia</taxon>
        <taxon>Eubacteriales</taxon>
        <taxon>Oscillospiraceae</taxon>
        <taxon>Ruminococcus</taxon>
    </lineage>
</organism>
<name>A0ABR7HN25_9FIRM</name>
<keyword evidence="2" id="KW-1185">Reference proteome</keyword>
<evidence type="ECO:0000313" key="2">
    <source>
        <dbReference type="Proteomes" id="UP000636755"/>
    </source>
</evidence>
<sequence length="266" mass="29555">MKKTDYKEIKLEKGTIFEYSFGEVKLLVYRTNDFIDDEAIMLVKNNKTVVIESPCFNDNIAELEQFIKDTGTQVEGVVLAYHMGGGTFLPNVKKYATKKANTYGTVGGGKALVENFTKAFGNIFDSSIHSVTNIIPGETLKIADTKLNIVETADAFDIVFPEINVIYTHMLGHDCHSIIGGVAHADAMIAELEGYINKNYDLILTSHYDPEDTNDVKTKIDYVKNIKSIANKSANAEEFKEKVKSEYPNYSGLNYLDITAGAFFPA</sequence>
<reference evidence="1 2" key="1">
    <citation type="submission" date="2020-08" db="EMBL/GenBank/DDBJ databases">
        <title>Genome public.</title>
        <authorList>
            <person name="Liu C."/>
            <person name="Sun Q."/>
        </authorList>
    </citation>
    <scope>NUCLEOTIDE SEQUENCE [LARGE SCALE GENOMIC DNA]</scope>
    <source>
        <strain evidence="1 2">NSJ-71</strain>
    </source>
</reference>
<evidence type="ECO:0000313" key="1">
    <source>
        <dbReference type="EMBL" id="MBC5728852.1"/>
    </source>
</evidence>
<comment type="caution">
    <text evidence="1">The sequence shown here is derived from an EMBL/GenBank/DDBJ whole genome shotgun (WGS) entry which is preliminary data.</text>
</comment>
<dbReference type="RefSeq" id="WP_186935981.1">
    <property type="nucleotide sequence ID" value="NZ_JACOPS010000005.1"/>
</dbReference>
<dbReference type="Gene3D" id="3.60.15.10">
    <property type="entry name" value="Ribonuclease Z/Hydroxyacylglutathione hydrolase-like"/>
    <property type="match status" value="1"/>
</dbReference>
<gene>
    <name evidence="1" type="ORF">H8R91_10060</name>
</gene>
<dbReference type="Proteomes" id="UP000636755">
    <property type="component" value="Unassembled WGS sequence"/>
</dbReference>
<accession>A0ABR7HN25</accession>